<dbReference type="SUPFAM" id="SSF81321">
    <property type="entry name" value="Family A G protein-coupled receptor-like"/>
    <property type="match status" value="1"/>
</dbReference>
<gene>
    <name evidence="9" type="ORF">SK128_001479</name>
</gene>
<feature type="domain" description="G-protein coupled receptors family 1 profile" evidence="8">
    <location>
        <begin position="21"/>
        <end position="283"/>
    </location>
</feature>
<accession>A0AAN8XHS7</accession>
<name>A0AAN8XHS7_HALRR</name>
<evidence type="ECO:0000256" key="7">
    <source>
        <dbReference type="SAM" id="Phobius"/>
    </source>
</evidence>
<feature type="transmembrane region" description="Helical" evidence="7">
    <location>
        <begin position="15"/>
        <end position="41"/>
    </location>
</feature>
<feature type="transmembrane region" description="Helical" evidence="7">
    <location>
        <begin position="139"/>
        <end position="161"/>
    </location>
</feature>
<keyword evidence="10" id="KW-1185">Reference proteome</keyword>
<dbReference type="Gene3D" id="1.20.1070.10">
    <property type="entry name" value="Rhodopsin 7-helix transmembrane proteins"/>
    <property type="match status" value="1"/>
</dbReference>
<organism evidence="9 10">
    <name type="scientific">Halocaridina rubra</name>
    <name type="common">Hawaiian red shrimp</name>
    <dbReference type="NCBI Taxonomy" id="373956"/>
    <lineage>
        <taxon>Eukaryota</taxon>
        <taxon>Metazoa</taxon>
        <taxon>Ecdysozoa</taxon>
        <taxon>Arthropoda</taxon>
        <taxon>Crustacea</taxon>
        <taxon>Multicrustacea</taxon>
        <taxon>Malacostraca</taxon>
        <taxon>Eumalacostraca</taxon>
        <taxon>Eucarida</taxon>
        <taxon>Decapoda</taxon>
        <taxon>Pleocyemata</taxon>
        <taxon>Caridea</taxon>
        <taxon>Atyoidea</taxon>
        <taxon>Atyidae</taxon>
        <taxon>Halocaridina</taxon>
    </lineage>
</organism>
<keyword evidence="4 7" id="KW-1133">Transmembrane helix</keyword>
<dbReference type="PANTHER" id="PTHR24241">
    <property type="entry name" value="NEUROPEPTIDE RECEPTOR-RELATED G-PROTEIN COUPLED RECEPTOR"/>
    <property type="match status" value="1"/>
</dbReference>
<feature type="transmembrane region" description="Helical" evidence="7">
    <location>
        <begin position="266"/>
        <end position="286"/>
    </location>
</feature>
<dbReference type="CDD" id="cd00637">
    <property type="entry name" value="7tm_classA_rhodopsin-like"/>
    <property type="match status" value="1"/>
</dbReference>
<dbReference type="GO" id="GO:0004930">
    <property type="term" value="F:G protein-coupled receptor activity"/>
    <property type="evidence" value="ECO:0007669"/>
    <property type="project" value="TreeGrafter"/>
</dbReference>
<feature type="transmembrane region" description="Helical" evidence="7">
    <location>
        <begin position="181"/>
        <end position="213"/>
    </location>
</feature>
<comment type="caution">
    <text evidence="9">The sequence shown here is derived from an EMBL/GenBank/DDBJ whole genome shotgun (WGS) entry which is preliminary data.</text>
</comment>
<evidence type="ECO:0000256" key="3">
    <source>
        <dbReference type="ARBA" id="ARBA00022692"/>
    </source>
</evidence>
<comment type="subcellular location">
    <subcellularLocation>
        <location evidence="1">Cell membrane</location>
        <topology evidence="1">Multi-pass membrane protein</topology>
    </subcellularLocation>
</comment>
<keyword evidence="2" id="KW-1003">Cell membrane</keyword>
<evidence type="ECO:0000313" key="9">
    <source>
        <dbReference type="EMBL" id="KAK7079175.1"/>
    </source>
</evidence>
<sequence length="349" mass="39728">MSVANCTVNENLSGWIFAALGEEIALCVVGAASNLIAVWCLIECQRTGRAIKLQMLCIFSLLLGICIATLPIVSFFYYSRSFCLEDYVSEEVKFFFSILNSMLLQGERLNFSAMAIFRLIAVCRPNNYQKMVTTRVVKLLQLGIFLYIVPPWIVVGVMQKFEISHESGSVMRLNVKDHDSNMFILLTALYGLNYCLPFFITFVAYSTMMIYIAKQNRTVKLRTRISSANTMDHVASTIRIVILTNLLLDAPHIVVHLLQDVELASIITHMVFFCHIVLDPIIFVTMNQNYRQILGKKILKCIPSQCIFHSSSSTPSKDIEEYIKENDLRASWQRVQAMISKKRNAVYVI</sequence>
<dbReference type="GO" id="GO:0005886">
    <property type="term" value="C:plasma membrane"/>
    <property type="evidence" value="ECO:0007669"/>
    <property type="project" value="UniProtKB-SubCell"/>
</dbReference>
<evidence type="ECO:0000256" key="1">
    <source>
        <dbReference type="ARBA" id="ARBA00004651"/>
    </source>
</evidence>
<evidence type="ECO:0000313" key="10">
    <source>
        <dbReference type="Proteomes" id="UP001381693"/>
    </source>
</evidence>
<dbReference type="AlphaFoldDB" id="A0AAN8XHS7"/>
<evidence type="ECO:0000256" key="2">
    <source>
        <dbReference type="ARBA" id="ARBA00022475"/>
    </source>
</evidence>
<evidence type="ECO:0000259" key="8">
    <source>
        <dbReference type="PROSITE" id="PS50262"/>
    </source>
</evidence>
<protein>
    <recommendedName>
        <fullName evidence="8">G-protein coupled receptors family 1 profile domain-containing protein</fullName>
    </recommendedName>
</protein>
<dbReference type="InterPro" id="IPR017452">
    <property type="entry name" value="GPCR_Rhodpsn_7TM"/>
</dbReference>
<dbReference type="Proteomes" id="UP001381693">
    <property type="component" value="Unassembled WGS sequence"/>
</dbReference>
<evidence type="ECO:0000256" key="6">
    <source>
        <dbReference type="ARBA" id="ARBA00023170"/>
    </source>
</evidence>
<feature type="transmembrane region" description="Helical" evidence="7">
    <location>
        <begin position="53"/>
        <end position="78"/>
    </location>
</feature>
<dbReference type="EMBL" id="JAXCGZ010007569">
    <property type="protein sequence ID" value="KAK7079175.1"/>
    <property type="molecule type" value="Genomic_DNA"/>
</dbReference>
<keyword evidence="5 7" id="KW-0472">Membrane</keyword>
<feature type="transmembrane region" description="Helical" evidence="7">
    <location>
        <begin position="234"/>
        <end position="254"/>
    </location>
</feature>
<keyword evidence="6" id="KW-0675">Receptor</keyword>
<evidence type="ECO:0000256" key="5">
    <source>
        <dbReference type="ARBA" id="ARBA00023136"/>
    </source>
</evidence>
<reference evidence="9 10" key="1">
    <citation type="submission" date="2023-11" db="EMBL/GenBank/DDBJ databases">
        <title>Halocaridina rubra genome assembly.</title>
        <authorList>
            <person name="Smith C."/>
        </authorList>
    </citation>
    <scope>NUCLEOTIDE SEQUENCE [LARGE SCALE GENOMIC DNA]</scope>
    <source>
        <strain evidence="9">EP-1</strain>
        <tissue evidence="9">Whole</tissue>
    </source>
</reference>
<evidence type="ECO:0000256" key="4">
    <source>
        <dbReference type="ARBA" id="ARBA00022989"/>
    </source>
</evidence>
<keyword evidence="3 7" id="KW-0812">Transmembrane</keyword>
<proteinExistence type="predicted"/>
<dbReference type="PROSITE" id="PS50262">
    <property type="entry name" value="G_PROTEIN_RECEP_F1_2"/>
    <property type="match status" value="1"/>
</dbReference>